<evidence type="ECO:0000256" key="1">
    <source>
        <dbReference type="ARBA" id="ARBA00006139"/>
    </source>
</evidence>
<comment type="similarity">
    <text evidence="1 9 10">Belongs to the peptidase A8 family.</text>
</comment>
<feature type="active site" evidence="9">
    <location>
        <position position="113"/>
    </location>
</feature>
<evidence type="ECO:0000256" key="4">
    <source>
        <dbReference type="ARBA" id="ARBA00022692"/>
    </source>
</evidence>
<dbReference type="PANTHER" id="PTHR33695:SF1">
    <property type="entry name" value="LIPOPROTEIN SIGNAL PEPTIDASE"/>
    <property type="match status" value="1"/>
</dbReference>
<keyword evidence="8 9" id="KW-0472">Membrane</keyword>
<keyword evidence="3 9" id="KW-0645">Protease</keyword>
<evidence type="ECO:0000256" key="2">
    <source>
        <dbReference type="ARBA" id="ARBA00022475"/>
    </source>
</evidence>
<keyword evidence="7 9" id="KW-1133">Transmembrane helix</keyword>
<dbReference type="PRINTS" id="PR00781">
    <property type="entry name" value="LIPOSIGPTASE"/>
</dbReference>
<dbReference type="EMBL" id="QYUJ01000008">
    <property type="protein sequence ID" value="RJF75009.1"/>
    <property type="molecule type" value="Genomic_DNA"/>
</dbReference>
<reference evidence="11 13" key="1">
    <citation type="submission" date="2018-09" db="EMBL/GenBank/DDBJ databases">
        <authorList>
            <person name="Zhu H."/>
        </authorList>
    </citation>
    <scope>NUCLEOTIDE SEQUENCE [LARGE SCALE GENOMIC DNA]</scope>
    <source>
        <strain evidence="11 13">K2S05-167</strain>
    </source>
</reference>
<evidence type="ECO:0000313" key="12">
    <source>
        <dbReference type="EMBL" id="RJF75009.1"/>
    </source>
</evidence>
<proteinExistence type="inferred from homology"/>
<feature type="transmembrane region" description="Helical" evidence="9">
    <location>
        <begin position="59"/>
        <end position="80"/>
    </location>
</feature>
<dbReference type="NCBIfam" id="TIGR00077">
    <property type="entry name" value="lspA"/>
    <property type="match status" value="1"/>
</dbReference>
<dbReference type="OrthoDB" id="9810259at2"/>
<keyword evidence="4 9" id="KW-0812">Transmembrane</keyword>
<evidence type="ECO:0000313" key="11">
    <source>
        <dbReference type="EMBL" id="RJF75001.1"/>
    </source>
</evidence>
<comment type="function">
    <text evidence="9">This protein specifically catalyzes the removal of signal peptides from prolipoproteins.</text>
</comment>
<name>A0A418VG21_9DEIO</name>
<keyword evidence="5 9" id="KW-0064">Aspartyl protease</keyword>
<evidence type="ECO:0000256" key="7">
    <source>
        <dbReference type="ARBA" id="ARBA00022989"/>
    </source>
</evidence>
<dbReference type="PANTHER" id="PTHR33695">
    <property type="entry name" value="LIPOPROTEIN SIGNAL PEPTIDASE"/>
    <property type="match status" value="1"/>
</dbReference>
<dbReference type="GO" id="GO:0004190">
    <property type="term" value="F:aspartic-type endopeptidase activity"/>
    <property type="evidence" value="ECO:0007669"/>
    <property type="project" value="UniProtKB-UniRule"/>
</dbReference>
<dbReference type="AlphaFoldDB" id="A0A418VG21"/>
<evidence type="ECO:0000256" key="3">
    <source>
        <dbReference type="ARBA" id="ARBA00022670"/>
    </source>
</evidence>
<protein>
    <recommendedName>
        <fullName evidence="9">Lipoprotein signal peptidase</fullName>
        <ecNumber evidence="9">3.4.23.36</ecNumber>
    </recommendedName>
    <alternativeName>
        <fullName evidence="9">Prolipoprotein signal peptidase</fullName>
    </alternativeName>
    <alternativeName>
        <fullName evidence="9">Signal peptidase II</fullName>
        <shortName evidence="9">SPase II</shortName>
    </alternativeName>
</protein>
<evidence type="ECO:0000256" key="10">
    <source>
        <dbReference type="RuleBase" id="RU004181"/>
    </source>
</evidence>
<organism evidence="11 13">
    <name type="scientific">Deinococcus cavernae</name>
    <dbReference type="NCBI Taxonomy" id="2320857"/>
    <lineage>
        <taxon>Bacteria</taxon>
        <taxon>Thermotogati</taxon>
        <taxon>Deinococcota</taxon>
        <taxon>Deinococci</taxon>
        <taxon>Deinococcales</taxon>
        <taxon>Deinococcaceae</taxon>
        <taxon>Deinococcus</taxon>
    </lineage>
</organism>
<feature type="transmembrane region" description="Helical" evidence="9">
    <location>
        <begin position="87"/>
        <end position="111"/>
    </location>
</feature>
<dbReference type="Pfam" id="PF01252">
    <property type="entry name" value="Peptidase_A8"/>
    <property type="match status" value="1"/>
</dbReference>
<evidence type="ECO:0000256" key="6">
    <source>
        <dbReference type="ARBA" id="ARBA00022801"/>
    </source>
</evidence>
<accession>A0A418VG21</accession>
<comment type="subcellular location">
    <subcellularLocation>
        <location evidence="9">Cell membrane</location>
        <topology evidence="9">Multi-pass membrane protein</topology>
    </subcellularLocation>
</comment>
<feature type="active site" evidence="9">
    <location>
        <position position="139"/>
    </location>
</feature>
<dbReference type="GO" id="GO:0005886">
    <property type="term" value="C:plasma membrane"/>
    <property type="evidence" value="ECO:0007669"/>
    <property type="project" value="UniProtKB-SubCell"/>
</dbReference>
<comment type="pathway">
    <text evidence="9">Protein modification; lipoprotein biosynthesis (signal peptide cleavage).</text>
</comment>
<dbReference type="EMBL" id="QYUJ01000008">
    <property type="protein sequence ID" value="RJF75001.1"/>
    <property type="molecule type" value="Genomic_DNA"/>
</dbReference>
<dbReference type="Proteomes" id="UP000286287">
    <property type="component" value="Unassembled WGS sequence"/>
</dbReference>
<evidence type="ECO:0000256" key="8">
    <source>
        <dbReference type="ARBA" id="ARBA00023136"/>
    </source>
</evidence>
<dbReference type="EC" id="3.4.23.36" evidence="9"/>
<feature type="transmembrane region" description="Helical" evidence="9">
    <location>
        <begin position="131"/>
        <end position="151"/>
    </location>
</feature>
<keyword evidence="13" id="KW-1185">Reference proteome</keyword>
<sequence length="168" mass="18048">MNRFLPLLLVAVLLIADLLLKAWAARTLPAMPSQPLIPGLLNLNFTLNTGMAWGMLENLTLPLAGLRLVVAVGLIVALLLRHFRCWTALALSLLAAGAFSNAVDGLTRGAVVDYLSSPLLDQLHRLLNGQPFPVFNGADMLVIAGVALLLLSLPKTTPSPNELRETIR</sequence>
<gene>
    <name evidence="9 11" type="primary">lspA</name>
    <name evidence="11" type="ORF">D3875_02360</name>
    <name evidence="12" type="ORF">D3875_03115</name>
</gene>
<evidence type="ECO:0000256" key="9">
    <source>
        <dbReference type="HAMAP-Rule" id="MF_00161"/>
    </source>
</evidence>
<keyword evidence="6 9" id="KW-0378">Hydrolase</keyword>
<dbReference type="GO" id="GO:0006508">
    <property type="term" value="P:proteolysis"/>
    <property type="evidence" value="ECO:0007669"/>
    <property type="project" value="UniProtKB-KW"/>
</dbReference>
<dbReference type="InterPro" id="IPR001872">
    <property type="entry name" value="Peptidase_A8"/>
</dbReference>
<evidence type="ECO:0000256" key="5">
    <source>
        <dbReference type="ARBA" id="ARBA00022750"/>
    </source>
</evidence>
<dbReference type="UniPathway" id="UPA00665"/>
<comment type="catalytic activity">
    <reaction evidence="9">
        <text>Release of signal peptides from bacterial membrane prolipoproteins. Hydrolyzes -Xaa-Yaa-Zaa-|-(S,diacylglyceryl)Cys-, in which Xaa is hydrophobic (preferably Leu), and Yaa (Ala or Ser) and Zaa (Gly or Ala) have small, neutral side chains.</text>
        <dbReference type="EC" id="3.4.23.36"/>
    </reaction>
</comment>
<dbReference type="HAMAP" id="MF_00161">
    <property type="entry name" value="LspA"/>
    <property type="match status" value="1"/>
</dbReference>
<comment type="caution">
    <text evidence="11">The sequence shown here is derived from an EMBL/GenBank/DDBJ whole genome shotgun (WGS) entry which is preliminary data.</text>
</comment>
<keyword evidence="2 9" id="KW-1003">Cell membrane</keyword>
<comment type="caution">
    <text evidence="9">Lacks conserved residue(s) required for the propagation of feature annotation.</text>
</comment>
<evidence type="ECO:0000313" key="13">
    <source>
        <dbReference type="Proteomes" id="UP000286287"/>
    </source>
</evidence>